<keyword evidence="3" id="KW-1133">Transmembrane helix</keyword>
<sequence>MAVNRALREVLTEQDFALAIDGAKVVSTLTPDHISPDNSAKLALRDNLHGGKCWKLRGVQGQIGIRLSNSIHPTSVTIDHLPREVTHDIDQAPRRMTLWGVVDGPTNHGRYAELGTHASVEKDAPPVGAGLTFAALSRFEYNIDSPRIIQTFPIHDRIIQSGITFSVFVLEVETNWGGNITCIYRVRLHGVE</sequence>
<dbReference type="OMA" id="RFEYNID"/>
<evidence type="ECO:0000313" key="7">
    <source>
        <dbReference type="Proteomes" id="UP000184267"/>
    </source>
</evidence>
<proteinExistence type="predicted"/>
<comment type="caution">
    <text evidence="6">The sequence shown here is derived from an EMBL/GenBank/DDBJ whole genome shotgun (WGS) entry which is preliminary data.</text>
</comment>
<dbReference type="PANTHER" id="PTHR12911">
    <property type="entry name" value="SAD1/UNC-84-LIKE PROTEIN-RELATED"/>
    <property type="match status" value="1"/>
</dbReference>
<dbReference type="InterPro" id="IPR045119">
    <property type="entry name" value="SUN1-5"/>
</dbReference>
<evidence type="ECO:0000256" key="2">
    <source>
        <dbReference type="ARBA" id="ARBA00022692"/>
    </source>
</evidence>
<dbReference type="Gene3D" id="2.60.120.260">
    <property type="entry name" value="Galactose-binding domain-like"/>
    <property type="match status" value="1"/>
</dbReference>
<evidence type="ECO:0000256" key="4">
    <source>
        <dbReference type="ARBA" id="ARBA00023136"/>
    </source>
</evidence>
<dbReference type="InterPro" id="IPR012919">
    <property type="entry name" value="SUN_dom"/>
</dbReference>
<dbReference type="Proteomes" id="UP000184267">
    <property type="component" value="Unassembled WGS sequence"/>
</dbReference>
<dbReference type="Pfam" id="PF07738">
    <property type="entry name" value="Sad1_UNC"/>
    <property type="match status" value="2"/>
</dbReference>
<keyword evidence="2" id="KW-0812">Transmembrane</keyword>
<feature type="domain" description="SUN" evidence="5">
    <location>
        <begin position="1"/>
        <end position="192"/>
    </location>
</feature>
<dbReference type="PROSITE" id="PS51469">
    <property type="entry name" value="SUN"/>
    <property type="match status" value="1"/>
</dbReference>
<dbReference type="OrthoDB" id="342281at2759"/>
<dbReference type="AlphaFoldDB" id="A0A1M2W581"/>
<dbReference type="STRING" id="154538.A0A1M2W581"/>
<evidence type="ECO:0000256" key="3">
    <source>
        <dbReference type="ARBA" id="ARBA00022989"/>
    </source>
</evidence>
<keyword evidence="4" id="KW-0472">Membrane</keyword>
<gene>
    <name evidence="6" type="ORF">TRAPUB_8483</name>
</gene>
<dbReference type="EMBL" id="MNAD01000216">
    <property type="protein sequence ID" value="OJT14953.1"/>
    <property type="molecule type" value="Genomic_DNA"/>
</dbReference>
<protein>
    <submittedName>
        <fullName evidence="6">Spindle pole body-associated protein sad1</fullName>
    </submittedName>
</protein>
<comment type="subcellular location">
    <subcellularLocation>
        <location evidence="1">Membrane</location>
    </subcellularLocation>
</comment>
<organism evidence="6 7">
    <name type="scientific">Trametes pubescens</name>
    <name type="common">White-rot fungus</name>
    <dbReference type="NCBI Taxonomy" id="154538"/>
    <lineage>
        <taxon>Eukaryota</taxon>
        <taxon>Fungi</taxon>
        <taxon>Dikarya</taxon>
        <taxon>Basidiomycota</taxon>
        <taxon>Agaricomycotina</taxon>
        <taxon>Agaricomycetes</taxon>
        <taxon>Polyporales</taxon>
        <taxon>Polyporaceae</taxon>
        <taxon>Trametes</taxon>
    </lineage>
</organism>
<dbReference type="PANTHER" id="PTHR12911:SF8">
    <property type="entry name" value="KLAROID PROTEIN-RELATED"/>
    <property type="match status" value="1"/>
</dbReference>
<name>A0A1M2W581_TRAPU</name>
<accession>A0A1M2W581</accession>
<evidence type="ECO:0000259" key="5">
    <source>
        <dbReference type="PROSITE" id="PS51469"/>
    </source>
</evidence>
<evidence type="ECO:0000313" key="6">
    <source>
        <dbReference type="EMBL" id="OJT14953.1"/>
    </source>
</evidence>
<evidence type="ECO:0000256" key="1">
    <source>
        <dbReference type="ARBA" id="ARBA00004370"/>
    </source>
</evidence>
<reference evidence="6 7" key="1">
    <citation type="submission" date="2016-10" db="EMBL/GenBank/DDBJ databases">
        <title>Genome sequence of the basidiomycete white-rot fungus Trametes pubescens.</title>
        <authorList>
            <person name="Makela M.R."/>
            <person name="Granchi Z."/>
            <person name="Peng M."/>
            <person name="De Vries R.P."/>
            <person name="Grigoriev I."/>
            <person name="Riley R."/>
            <person name="Hilden K."/>
        </authorList>
    </citation>
    <scope>NUCLEOTIDE SEQUENCE [LARGE SCALE GENOMIC DNA]</scope>
    <source>
        <strain evidence="6 7">FBCC735</strain>
    </source>
</reference>
<dbReference type="GO" id="GO:0034993">
    <property type="term" value="C:meiotic nuclear membrane microtubule tethering complex"/>
    <property type="evidence" value="ECO:0007669"/>
    <property type="project" value="TreeGrafter"/>
</dbReference>
<keyword evidence="7" id="KW-1185">Reference proteome</keyword>
<dbReference type="GO" id="GO:0043495">
    <property type="term" value="F:protein-membrane adaptor activity"/>
    <property type="evidence" value="ECO:0007669"/>
    <property type="project" value="TreeGrafter"/>
</dbReference>